<keyword evidence="8 13" id="KW-1133">Transmembrane helix</keyword>
<reference evidence="16" key="1">
    <citation type="submission" date="2015-07" db="EMBL/GenBank/DDBJ databases">
        <title>Isolation and characterization of a putative Ve resistance gene in artichoke and its position in an enriched map.</title>
        <authorList>
            <person name="Gatto A."/>
            <person name="Janni M."/>
            <person name="Blanco E."/>
            <person name="Sonnante G."/>
        </authorList>
    </citation>
    <scope>NUCLEOTIDE SEQUENCE</scope>
</reference>
<name>A0A2Z1DMH8_CYNCS</name>
<evidence type="ECO:0000256" key="10">
    <source>
        <dbReference type="ARBA" id="ARBA00023170"/>
    </source>
</evidence>
<evidence type="ECO:0000256" key="14">
    <source>
        <dbReference type="SAM" id="SignalP"/>
    </source>
</evidence>
<evidence type="ECO:0000256" key="8">
    <source>
        <dbReference type="ARBA" id="ARBA00022989"/>
    </source>
</evidence>
<keyword evidence="5 13" id="KW-0812">Transmembrane</keyword>
<dbReference type="SUPFAM" id="SSF52058">
    <property type="entry name" value="L domain-like"/>
    <property type="match status" value="3"/>
</dbReference>
<sequence>MRTHLCFQIFLISFYLILFGVSGRCQTGQQSILIQLKNKLQFDSSASTNLVSWNPNVTTDCCIWGGVKCNSRGQVVVLDLSNETISGGIDDSSDLFDLENLENLNLAGNKFNFIQIPSRFGSLAGLKYLNLSNSDFSGQIPEELSQLTSLEVLDLSSLFSYGIRSLKLEKPNLTTLVQNLTLLKGLYLDNVNISAQKSDWCQSLSSSLPNLEVLSLSNCQLSGPLDDSLAYLKSLSIIRLGLNNLSAPVPDFFADFRNLTVMHLGACHLNGNFPEKVLQLRSLQTLDLSVNTDLNGSLPHFPTNGSLRILVLSNTNFSGGIPDSIGNLKNLSRIELSKSNFSGRIPKSMENLTELSYLDLSSNSFIGQIPSFQLCKNLTHIDLSRNSLSGLIPSAHFQDLQNLVLVDLRFNAFNGSIPSSLFSLQLVQKIQLSNNNFDGELANFSNASASLLDTLDLSSNKLEGKIPRSFFELRQLSILLLSSNKLSGKIETKDFQSLTNLTTLDLSFNNLSVITNSSISGLSHLPKLFSLKLAACNLQKFPHLQNQSRLINLDLSRNKIDGEIPSWIWNVGNGSLSYMNLSHNHFTSLQKPYHFSNLSVLDLHFNNLSGEIPTPPTTATFIDYSDNRFDSDLPESIGLSLGMAYFFSVSNNLLTGVIPNTICNASYLKVLDLSNNRLTGRIPLCFTEFGGNLGVLNLGNNGLSGRIKGNFPSSCGLNTLDLHGNYLEGKIPPSLVNCTMLEVLNLGTNRINDTYPCFLGNHTNLRVLVLRSNRFHGSVRCGEGPHNKWQKLQILDIALNNFSGEVPEDCFWQWSAMMSGEQSRKEHLSFMVLQLNDFYYQDTVTVTVKGLELELVKILTLFTSIDISSNHFSGNIPSAIGRLKELYLLNVSHNDFKGSIPSSIGNLSQLESLDMSSNQLTGEIPSQLATLSFLSLLNLSNNQLKGRIPTGSQFQTFSESSYKGNKGLCGFPLNKCNSSVRPTYAPNSKESKNGIDWQFIVTGVGFGAGAAIVMGPLVLSKQGRYFWDKYTNKLVKMICLALGIHYVPCVLFNDDEDDEKETVDSNEDLDESEYESEGDPSKGRYCVFCTKLDFSRTEAIHDARCTCFNRTQVFSTSSSTSSSEAESPFSKL</sequence>
<evidence type="ECO:0000256" key="4">
    <source>
        <dbReference type="ARBA" id="ARBA00022614"/>
    </source>
</evidence>
<dbReference type="PRINTS" id="PR00019">
    <property type="entry name" value="LEURICHRPT"/>
</dbReference>
<dbReference type="PANTHER" id="PTHR48052">
    <property type="entry name" value="UNNAMED PRODUCT"/>
    <property type="match status" value="1"/>
</dbReference>
<feature type="transmembrane region" description="Helical" evidence="13">
    <location>
        <begin position="997"/>
        <end position="1019"/>
    </location>
</feature>
<feature type="compositionally biased region" description="Acidic residues" evidence="12">
    <location>
        <begin position="1060"/>
        <end position="1078"/>
    </location>
</feature>
<dbReference type="GO" id="GO:0005886">
    <property type="term" value="C:plasma membrane"/>
    <property type="evidence" value="ECO:0007669"/>
    <property type="project" value="UniProtKB-SubCell"/>
</dbReference>
<keyword evidence="6 14" id="KW-0732">Signal</keyword>
<dbReference type="InterPro" id="IPR003591">
    <property type="entry name" value="Leu-rich_rpt_typical-subtyp"/>
</dbReference>
<keyword evidence="9 13" id="KW-0472">Membrane</keyword>
<keyword evidence="11" id="KW-0325">Glycoprotein</keyword>
<protein>
    <submittedName>
        <fullName evidence="16">Putative verticillium wilt disease resistance protein</fullName>
    </submittedName>
</protein>
<proteinExistence type="evidence at transcript level"/>
<comment type="subcellular location">
    <subcellularLocation>
        <location evidence="1">Cell membrane</location>
        <topology evidence="1">Single-pass type I membrane protein</topology>
    </subcellularLocation>
</comment>
<dbReference type="PANTHER" id="PTHR48052:SF8">
    <property type="entry name" value="LRR RECEPTOR-LIKE SERINE_THREONINE-PROTEIN KINASE FLS2"/>
    <property type="match status" value="1"/>
</dbReference>
<feature type="signal peptide" evidence="14">
    <location>
        <begin position="1"/>
        <end position="23"/>
    </location>
</feature>
<dbReference type="AlphaFoldDB" id="A0A2Z1DMH8"/>
<dbReference type="EMBL" id="KT266829">
    <property type="protein sequence ID" value="AMD33473.1"/>
    <property type="molecule type" value="mRNA"/>
</dbReference>
<dbReference type="InterPro" id="IPR032675">
    <property type="entry name" value="LRR_dom_sf"/>
</dbReference>
<dbReference type="Pfam" id="PF08263">
    <property type="entry name" value="LRRNT_2"/>
    <property type="match status" value="1"/>
</dbReference>
<dbReference type="FunFam" id="3.80.10.10:FF:000213">
    <property type="entry name" value="Tyrosine-sulfated glycopeptide receptor 1"/>
    <property type="match status" value="1"/>
</dbReference>
<dbReference type="SMART" id="SM00369">
    <property type="entry name" value="LRR_TYP"/>
    <property type="match status" value="9"/>
</dbReference>
<dbReference type="GO" id="GO:0051707">
    <property type="term" value="P:response to other organism"/>
    <property type="evidence" value="ECO:0007669"/>
    <property type="project" value="UniProtKB-ARBA"/>
</dbReference>
<evidence type="ECO:0000256" key="2">
    <source>
        <dbReference type="ARBA" id="ARBA00009592"/>
    </source>
</evidence>
<accession>A0A2Z1DMH8</accession>
<dbReference type="GO" id="GO:0006952">
    <property type="term" value="P:defense response"/>
    <property type="evidence" value="ECO:0007669"/>
    <property type="project" value="UniProtKB-ARBA"/>
</dbReference>
<dbReference type="InterPro" id="IPR001611">
    <property type="entry name" value="Leu-rich_rpt"/>
</dbReference>
<evidence type="ECO:0000256" key="5">
    <source>
        <dbReference type="ARBA" id="ARBA00022692"/>
    </source>
</evidence>
<evidence type="ECO:0000256" key="13">
    <source>
        <dbReference type="SAM" id="Phobius"/>
    </source>
</evidence>
<dbReference type="InterPro" id="IPR013210">
    <property type="entry name" value="LRR_N_plant-typ"/>
</dbReference>
<dbReference type="Pfam" id="PF13855">
    <property type="entry name" value="LRR_8"/>
    <property type="match status" value="1"/>
</dbReference>
<organism evidence="16">
    <name type="scientific">Cynara cardunculus var. scolymus</name>
    <name type="common">Globe artichoke</name>
    <name type="synonym">Cynara scolymus</name>
    <dbReference type="NCBI Taxonomy" id="59895"/>
    <lineage>
        <taxon>Eukaryota</taxon>
        <taxon>Viridiplantae</taxon>
        <taxon>Streptophyta</taxon>
        <taxon>Embryophyta</taxon>
        <taxon>Tracheophyta</taxon>
        <taxon>Spermatophyta</taxon>
        <taxon>Magnoliopsida</taxon>
        <taxon>eudicotyledons</taxon>
        <taxon>Gunneridae</taxon>
        <taxon>Pentapetalae</taxon>
        <taxon>asterids</taxon>
        <taxon>campanulids</taxon>
        <taxon>Asterales</taxon>
        <taxon>Asteraceae</taxon>
        <taxon>Carduoideae</taxon>
        <taxon>Cardueae</taxon>
        <taxon>Carduinae</taxon>
        <taxon>Cynara</taxon>
    </lineage>
</organism>
<feature type="chain" id="PRO_5016410851" evidence="14">
    <location>
        <begin position="24"/>
        <end position="1132"/>
    </location>
</feature>
<keyword evidence="7" id="KW-0677">Repeat</keyword>
<evidence type="ECO:0000256" key="1">
    <source>
        <dbReference type="ARBA" id="ARBA00004251"/>
    </source>
</evidence>
<feature type="domain" description="Leucine-rich repeat-containing N-terminal plant-type" evidence="15">
    <location>
        <begin position="31"/>
        <end position="70"/>
    </location>
</feature>
<dbReference type="FunFam" id="3.80.10.10:FF:000041">
    <property type="entry name" value="LRR receptor-like serine/threonine-protein kinase ERECTA"/>
    <property type="match status" value="1"/>
</dbReference>
<keyword evidence="4" id="KW-0433">Leucine-rich repeat</keyword>
<evidence type="ECO:0000256" key="6">
    <source>
        <dbReference type="ARBA" id="ARBA00022729"/>
    </source>
</evidence>
<evidence type="ECO:0000256" key="12">
    <source>
        <dbReference type="SAM" id="MobiDB-lite"/>
    </source>
</evidence>
<feature type="region of interest" description="Disordered" evidence="12">
    <location>
        <begin position="1060"/>
        <end position="1080"/>
    </location>
</feature>
<keyword evidence="10" id="KW-0675">Receptor</keyword>
<dbReference type="SMART" id="SM00365">
    <property type="entry name" value="LRR_SD22"/>
    <property type="match status" value="3"/>
</dbReference>
<evidence type="ECO:0000256" key="11">
    <source>
        <dbReference type="ARBA" id="ARBA00023180"/>
    </source>
</evidence>
<dbReference type="PROSITE" id="PS51450">
    <property type="entry name" value="LRR"/>
    <property type="match status" value="1"/>
</dbReference>
<gene>
    <name evidence="16" type="primary">Ve-a</name>
</gene>
<keyword evidence="3" id="KW-1003">Cell membrane</keyword>
<evidence type="ECO:0000313" key="16">
    <source>
        <dbReference type="EMBL" id="AMD33473.1"/>
    </source>
</evidence>
<dbReference type="Pfam" id="PF00560">
    <property type="entry name" value="LRR_1"/>
    <property type="match status" value="12"/>
</dbReference>
<comment type="similarity">
    <text evidence="2">Belongs to the RLP family.</text>
</comment>
<evidence type="ECO:0000256" key="9">
    <source>
        <dbReference type="ARBA" id="ARBA00023136"/>
    </source>
</evidence>
<evidence type="ECO:0000259" key="15">
    <source>
        <dbReference type="Pfam" id="PF08263"/>
    </source>
</evidence>
<evidence type="ECO:0000256" key="3">
    <source>
        <dbReference type="ARBA" id="ARBA00022475"/>
    </source>
</evidence>
<evidence type="ECO:0000256" key="7">
    <source>
        <dbReference type="ARBA" id="ARBA00022737"/>
    </source>
</evidence>
<dbReference type="Gene3D" id="3.80.10.10">
    <property type="entry name" value="Ribonuclease Inhibitor"/>
    <property type="match status" value="5"/>
</dbReference>